<dbReference type="Gene3D" id="3.40.50.450">
    <property type="match status" value="1"/>
</dbReference>
<dbReference type="InterPro" id="IPR003488">
    <property type="entry name" value="DprA"/>
</dbReference>
<proteinExistence type="inferred from homology"/>
<evidence type="ECO:0000256" key="1">
    <source>
        <dbReference type="ARBA" id="ARBA00006525"/>
    </source>
</evidence>
<dbReference type="NCBIfam" id="TIGR00732">
    <property type="entry name" value="dprA"/>
    <property type="match status" value="1"/>
</dbReference>
<evidence type="ECO:0000313" key="5">
    <source>
        <dbReference type="Proteomes" id="UP000244173"/>
    </source>
</evidence>
<reference evidence="4 5" key="1">
    <citation type="submission" date="2018-04" db="EMBL/GenBank/DDBJ databases">
        <title>Denitrifier Microvirgula.</title>
        <authorList>
            <person name="Anderson E."/>
            <person name="Jang J."/>
            <person name="Ishii S."/>
        </authorList>
    </citation>
    <scope>NUCLEOTIDE SEQUENCE [LARGE SCALE GENOMIC DNA]</scope>
    <source>
        <strain evidence="4 5">BE2.4</strain>
    </source>
</reference>
<evidence type="ECO:0000259" key="3">
    <source>
        <dbReference type="Pfam" id="PF17782"/>
    </source>
</evidence>
<dbReference type="KEGG" id="maer:DAI18_06300"/>
<dbReference type="STRING" id="1122240.GCA_000620105_01305"/>
<keyword evidence="5" id="KW-1185">Reference proteome</keyword>
<dbReference type="EMBL" id="CP028519">
    <property type="protein sequence ID" value="AVY93700.1"/>
    <property type="molecule type" value="Genomic_DNA"/>
</dbReference>
<dbReference type="PANTHER" id="PTHR43022">
    <property type="entry name" value="PROTEIN SMF"/>
    <property type="match status" value="1"/>
</dbReference>
<protein>
    <submittedName>
        <fullName evidence="4">DNA-protecting protein DprA</fullName>
    </submittedName>
</protein>
<feature type="domain" description="DprA winged helix" evidence="3">
    <location>
        <begin position="301"/>
        <end position="360"/>
    </location>
</feature>
<evidence type="ECO:0000313" key="4">
    <source>
        <dbReference type="EMBL" id="AVY93700.1"/>
    </source>
</evidence>
<dbReference type="OrthoDB" id="9785707at2"/>
<dbReference type="SUPFAM" id="SSF102405">
    <property type="entry name" value="MCP/YpsA-like"/>
    <property type="match status" value="1"/>
</dbReference>
<organism evidence="4 5">
    <name type="scientific">Microvirgula aerodenitrificans</name>
    <dbReference type="NCBI Taxonomy" id="57480"/>
    <lineage>
        <taxon>Bacteria</taxon>
        <taxon>Pseudomonadati</taxon>
        <taxon>Pseudomonadota</taxon>
        <taxon>Betaproteobacteria</taxon>
        <taxon>Neisseriales</taxon>
        <taxon>Aquaspirillaceae</taxon>
        <taxon>Microvirgula</taxon>
    </lineage>
</organism>
<feature type="domain" description="Smf/DprA SLOG" evidence="2">
    <location>
        <begin position="83"/>
        <end position="289"/>
    </location>
</feature>
<comment type="similarity">
    <text evidence="1">Belongs to the DprA/Smf family.</text>
</comment>
<dbReference type="InterPro" id="IPR041614">
    <property type="entry name" value="DprA_WH"/>
</dbReference>
<dbReference type="InterPro" id="IPR010994">
    <property type="entry name" value="RuvA_2-like"/>
</dbReference>
<accession>A0A2S0P8H4</accession>
<gene>
    <name evidence="4" type="primary">dprA</name>
    <name evidence="4" type="ORF">DAI18_06300</name>
</gene>
<evidence type="ECO:0000259" key="2">
    <source>
        <dbReference type="Pfam" id="PF02481"/>
    </source>
</evidence>
<dbReference type="GO" id="GO:0009294">
    <property type="term" value="P:DNA-mediated transformation"/>
    <property type="evidence" value="ECO:0007669"/>
    <property type="project" value="InterPro"/>
</dbReference>
<dbReference type="SUPFAM" id="SSF47781">
    <property type="entry name" value="RuvA domain 2-like"/>
    <property type="match status" value="1"/>
</dbReference>
<dbReference type="RefSeq" id="WP_107888955.1">
    <property type="nucleotide sequence ID" value="NZ_CP028519.1"/>
</dbReference>
<sequence length="366" mass="37749">MSLLTGHDAWLHLFHVRGLGPIGFNALLEAFGTAEAICAAPPRQLASVVSRQLAAAIAGDDSRAARQAAADWLAADATRSLQTRLDADYPLALAQSPAAPPLLFLHGRRELLSRPLFAIVGSRHASAQGIRDAGRFARALADTGYTIVSGLAAGIDAAAHDGAVDTPAATVAVIGTGIDRVYPACNRPLARRIAGHGLIVSEFPLGTPPLAAHFPRRNRIIAGLGAGCLVVEAGLRSGSLITARQAAEAGREVFAIPGSIHSPLSRGCHALIRDGARLTESLDDILAELPPLPALPPVAGPAAVPESEFAAGDARLLAALGFDPVDADTLAQRTGLTVEGVLAMLLPLELAGRVAPLPGGRYQRVV</sequence>
<dbReference type="Pfam" id="PF17782">
    <property type="entry name" value="WHD_DprA"/>
    <property type="match status" value="1"/>
</dbReference>
<dbReference type="InterPro" id="IPR036388">
    <property type="entry name" value="WH-like_DNA-bd_sf"/>
</dbReference>
<dbReference type="AlphaFoldDB" id="A0A2S0P8H4"/>
<dbReference type="InterPro" id="IPR057666">
    <property type="entry name" value="DrpA_SLOG"/>
</dbReference>
<dbReference type="Gene3D" id="1.10.10.10">
    <property type="entry name" value="Winged helix-like DNA-binding domain superfamily/Winged helix DNA-binding domain"/>
    <property type="match status" value="1"/>
</dbReference>
<dbReference type="PANTHER" id="PTHR43022:SF1">
    <property type="entry name" value="PROTEIN SMF"/>
    <property type="match status" value="1"/>
</dbReference>
<dbReference type="Pfam" id="PF02481">
    <property type="entry name" value="DNA_processg_A"/>
    <property type="match status" value="1"/>
</dbReference>
<dbReference type="Proteomes" id="UP000244173">
    <property type="component" value="Chromosome"/>
</dbReference>
<name>A0A2S0P8H4_9NEIS</name>